<dbReference type="PANTHER" id="PTHR31048">
    <property type="entry name" value="OS03G0233200 PROTEIN"/>
    <property type="match status" value="1"/>
</dbReference>
<evidence type="ECO:0000256" key="4">
    <source>
        <dbReference type="PIRSR" id="PIRSR002703-1"/>
    </source>
</evidence>
<dbReference type="FunFam" id="2.60.110.10:FF:000002">
    <property type="entry name" value="Thaumatin-like protein 1a"/>
    <property type="match status" value="1"/>
</dbReference>
<dbReference type="AlphaFoldDB" id="A0AAD4PDT3"/>
<feature type="disulfide bond" evidence="4">
    <location>
        <begin position="159"/>
        <end position="241"/>
    </location>
</feature>
<accession>A0AAD4PDT3</accession>
<evidence type="ECO:0000313" key="6">
    <source>
        <dbReference type="EMBL" id="KAH6835227.1"/>
    </source>
</evidence>
<protein>
    <submittedName>
        <fullName evidence="6">Pathogenesis-related thaumatin superfamily protein</fullName>
    </submittedName>
</protein>
<evidence type="ECO:0000256" key="2">
    <source>
        <dbReference type="ARBA" id="ARBA00022729"/>
    </source>
</evidence>
<keyword evidence="3 4" id="KW-1015">Disulfide bond</keyword>
<feature type="disulfide bond" evidence="4">
    <location>
        <begin position="164"/>
        <end position="224"/>
    </location>
</feature>
<feature type="disulfide bond" evidence="4">
    <location>
        <begin position="172"/>
        <end position="187"/>
    </location>
</feature>
<name>A0AAD4PDT3_PERFH</name>
<comment type="similarity">
    <text evidence="1">Belongs to the thaumatin family.</text>
</comment>
<dbReference type="InterPro" id="IPR037176">
    <property type="entry name" value="Osmotin/thaumatin-like_sf"/>
</dbReference>
<organism evidence="6 7">
    <name type="scientific">Perilla frutescens var. hirtella</name>
    <name type="common">Perilla citriodora</name>
    <name type="synonym">Perilla setoyensis</name>
    <dbReference type="NCBI Taxonomy" id="608512"/>
    <lineage>
        <taxon>Eukaryota</taxon>
        <taxon>Viridiplantae</taxon>
        <taxon>Streptophyta</taxon>
        <taxon>Embryophyta</taxon>
        <taxon>Tracheophyta</taxon>
        <taxon>Spermatophyta</taxon>
        <taxon>Magnoliopsida</taxon>
        <taxon>eudicotyledons</taxon>
        <taxon>Gunneridae</taxon>
        <taxon>Pentapetalae</taxon>
        <taxon>asterids</taxon>
        <taxon>lamiids</taxon>
        <taxon>Lamiales</taxon>
        <taxon>Lamiaceae</taxon>
        <taxon>Nepetoideae</taxon>
        <taxon>Elsholtzieae</taxon>
        <taxon>Perilla</taxon>
    </lineage>
</organism>
<comment type="caution">
    <text evidence="6">The sequence shown here is derived from an EMBL/GenBank/DDBJ whole genome shotgun (WGS) entry which is preliminary data.</text>
</comment>
<dbReference type="SMART" id="SM00205">
    <property type="entry name" value="THN"/>
    <property type="match status" value="1"/>
</dbReference>
<feature type="disulfide bond" evidence="4">
    <location>
        <begin position="88"/>
        <end position="98"/>
    </location>
</feature>
<keyword evidence="2 5" id="KW-0732">Signal</keyword>
<gene>
    <name evidence="6" type="ORF">C2S53_017278</name>
</gene>
<evidence type="ECO:0000256" key="1">
    <source>
        <dbReference type="ARBA" id="ARBA00010607"/>
    </source>
</evidence>
<dbReference type="Gene3D" id="2.60.110.10">
    <property type="entry name" value="Thaumatin"/>
    <property type="match status" value="1"/>
</dbReference>
<dbReference type="InterPro" id="IPR001938">
    <property type="entry name" value="Thaumatin"/>
</dbReference>
<evidence type="ECO:0000313" key="7">
    <source>
        <dbReference type="Proteomes" id="UP001190926"/>
    </source>
</evidence>
<dbReference type="InterPro" id="IPR017949">
    <property type="entry name" value="Thaumatin_CS"/>
</dbReference>
<feature type="disulfide bond" evidence="4">
    <location>
        <begin position="40"/>
        <end position="251"/>
    </location>
</feature>
<dbReference type="EMBL" id="SDAM02000038">
    <property type="protein sequence ID" value="KAH6835227.1"/>
    <property type="molecule type" value="Genomic_DNA"/>
</dbReference>
<dbReference type="PROSITE" id="PS00316">
    <property type="entry name" value="THAUMATIN_1"/>
    <property type="match status" value="1"/>
</dbReference>
<feature type="disulfide bond" evidence="4">
    <location>
        <begin position="103"/>
        <end position="109"/>
    </location>
</feature>
<dbReference type="PIRSF" id="PIRSF002703">
    <property type="entry name" value="Thaumatin"/>
    <property type="match status" value="1"/>
</dbReference>
<dbReference type="PRINTS" id="PR00347">
    <property type="entry name" value="THAUMATIN"/>
</dbReference>
<proteinExistence type="inferred from homology"/>
<reference evidence="6 7" key="1">
    <citation type="journal article" date="2021" name="Nat. Commun.">
        <title>Incipient diploidization of the medicinal plant Perilla within 10,000 years.</title>
        <authorList>
            <person name="Zhang Y."/>
            <person name="Shen Q."/>
            <person name="Leng L."/>
            <person name="Zhang D."/>
            <person name="Chen S."/>
            <person name="Shi Y."/>
            <person name="Ning Z."/>
            <person name="Chen S."/>
        </authorList>
    </citation>
    <scope>NUCLEOTIDE SEQUENCE [LARGE SCALE GENOMIC DNA]</scope>
    <source>
        <strain evidence="7">cv. PC099</strain>
    </source>
</reference>
<evidence type="ECO:0000256" key="5">
    <source>
        <dbReference type="SAM" id="SignalP"/>
    </source>
</evidence>
<dbReference type="Pfam" id="PF00314">
    <property type="entry name" value="Thaumatin"/>
    <property type="match status" value="1"/>
</dbReference>
<keyword evidence="7" id="KW-1185">Reference proteome</keyword>
<dbReference type="Proteomes" id="UP001190926">
    <property type="component" value="Unassembled WGS sequence"/>
</dbReference>
<feature type="disulfide bond" evidence="4">
    <location>
        <begin position="201"/>
        <end position="211"/>
    </location>
</feature>
<feature type="disulfide bond" evidence="4">
    <location>
        <begin position="191"/>
        <end position="200"/>
    </location>
</feature>
<evidence type="ECO:0000256" key="3">
    <source>
        <dbReference type="ARBA" id="ARBA00023157"/>
    </source>
</evidence>
<sequence length="254" mass="27652">MPIIYNAFLLFSLYIFTTIFISCHVAHGHSTHDLIIVNNCTHHIWPAFLGNTGQPPLHDGGFHLHRGHHAVVEAPKWWSGRMWARQGCHFNETGKGWCQTGDCDGQLRCMGAGEKPPATVIELTLGTHASPTHFYDVSVVDGFNLPVSVVPEGGPTAGCRVAACAANLNVCCPNNLVVRRRGKVVGCKSACLGMGSDEYCCRGKYGSPQTCKPSPYSKFFKDLCPKASSYAFDEPTALDTCIAKKYVITFCPSN</sequence>
<feature type="signal peptide" evidence="5">
    <location>
        <begin position="1"/>
        <end position="28"/>
    </location>
</feature>
<feature type="chain" id="PRO_5042159015" evidence="5">
    <location>
        <begin position="29"/>
        <end position="254"/>
    </location>
</feature>
<dbReference type="SUPFAM" id="SSF49870">
    <property type="entry name" value="Osmotin, thaumatin-like protein"/>
    <property type="match status" value="1"/>
</dbReference>
<dbReference type="CDD" id="cd09218">
    <property type="entry name" value="TLP-PA"/>
    <property type="match status" value="1"/>
</dbReference>
<dbReference type="PROSITE" id="PS51367">
    <property type="entry name" value="THAUMATIN_2"/>
    <property type="match status" value="1"/>
</dbReference>